<name>A0A1H8UR18_9EURY</name>
<dbReference type="HAMAP" id="MF_00316">
    <property type="entry name" value="MobA"/>
    <property type="match status" value="1"/>
</dbReference>
<comment type="caution">
    <text evidence="8">Lacks conserved residue(s) required for the propagation of feature annotation.</text>
</comment>
<keyword evidence="4 8" id="KW-0547">Nucleotide-binding</keyword>
<gene>
    <name evidence="8" type="primary">mobA</name>
    <name evidence="10" type="ORF">SAMN04487948_11252</name>
</gene>
<keyword evidence="3 8" id="KW-0479">Metal-binding</keyword>
<dbReference type="InterPro" id="IPR029044">
    <property type="entry name" value="Nucleotide-diphossugar_trans"/>
</dbReference>
<dbReference type="CDD" id="cd02503">
    <property type="entry name" value="MobA"/>
    <property type="match status" value="1"/>
</dbReference>
<dbReference type="PANTHER" id="PTHR19136:SF81">
    <property type="entry name" value="MOLYBDENUM COFACTOR GUANYLYLTRANSFERASE"/>
    <property type="match status" value="1"/>
</dbReference>
<feature type="binding site" evidence="8">
    <location>
        <position position="26"/>
    </location>
    <ligand>
        <name>GTP</name>
        <dbReference type="ChEBI" id="CHEBI:37565"/>
    </ligand>
</feature>
<dbReference type="EC" id="2.7.7.77" evidence="8"/>
<keyword evidence="1 8" id="KW-0963">Cytoplasm</keyword>
<dbReference type="Pfam" id="PF12804">
    <property type="entry name" value="NTP_transf_3"/>
    <property type="match status" value="1"/>
</dbReference>
<keyword evidence="7 8" id="KW-0501">Molybdenum cofactor biosynthesis</keyword>
<dbReference type="GO" id="GO:0061603">
    <property type="term" value="F:molybdenum cofactor guanylyltransferase activity"/>
    <property type="evidence" value="ECO:0007669"/>
    <property type="project" value="UniProtKB-EC"/>
</dbReference>
<dbReference type="InterPro" id="IPR013482">
    <property type="entry name" value="Molybde_CF_guanTrfase"/>
</dbReference>
<dbReference type="GO" id="GO:0005737">
    <property type="term" value="C:cytoplasm"/>
    <property type="evidence" value="ECO:0007669"/>
    <property type="project" value="UniProtKB-SubCell"/>
</dbReference>
<evidence type="ECO:0000256" key="2">
    <source>
        <dbReference type="ARBA" id="ARBA00022679"/>
    </source>
</evidence>
<accession>A0A1H8UR18</accession>
<dbReference type="RefSeq" id="WP_089826427.1">
    <property type="nucleotide sequence ID" value="NZ_FODV01000012.1"/>
</dbReference>
<comment type="domain">
    <text evidence="8">The N-terminal domain determines nucleotide recognition and specific binding, while the C-terminal domain determines the specific binding to the target protein.</text>
</comment>
<sequence length="206" mass="22195">MTVGDGRVRGVVLAGGQSTRFGDDDKALAPLDGEPLISHVVSALYTAVETRPLLAARTDERAVNLLSVLPRLPTVVDDDRYEGPVAGLFAAAEAVSEPWFVVVGCDMPLISRAAIRTLLSNTTSETGAVVACDDTEMPEPLLAAYRTTAVRQLQTNSVRIESLRDVLDALSEVRLLHVDAHPVFERAVTNVNTQNELTTLRRAALH</sequence>
<evidence type="ECO:0000256" key="6">
    <source>
        <dbReference type="ARBA" id="ARBA00023134"/>
    </source>
</evidence>
<dbReference type="Gene3D" id="3.90.550.10">
    <property type="entry name" value="Spore Coat Polysaccharide Biosynthesis Protein SpsA, Chain A"/>
    <property type="match status" value="1"/>
</dbReference>
<feature type="binding site" evidence="8">
    <location>
        <position position="106"/>
    </location>
    <ligand>
        <name>Mg(2+)</name>
        <dbReference type="ChEBI" id="CHEBI:18420"/>
    </ligand>
</feature>
<dbReference type="InterPro" id="IPR025877">
    <property type="entry name" value="MobA-like_NTP_Trfase"/>
</dbReference>
<feature type="binding site" evidence="8">
    <location>
        <position position="106"/>
    </location>
    <ligand>
        <name>GTP</name>
        <dbReference type="ChEBI" id="CHEBI:37565"/>
    </ligand>
</feature>
<comment type="subcellular location">
    <subcellularLocation>
        <location evidence="8">Cytoplasm</location>
    </subcellularLocation>
</comment>
<comment type="cofactor">
    <cofactor evidence="8">
        <name>Mg(2+)</name>
        <dbReference type="ChEBI" id="CHEBI:18420"/>
    </cofactor>
</comment>
<dbReference type="PANTHER" id="PTHR19136">
    <property type="entry name" value="MOLYBDENUM COFACTOR GUANYLYLTRANSFERASE"/>
    <property type="match status" value="1"/>
</dbReference>
<feature type="binding site" evidence="8">
    <location>
        <position position="77"/>
    </location>
    <ligand>
        <name>GTP</name>
        <dbReference type="ChEBI" id="CHEBI:37565"/>
    </ligand>
</feature>
<dbReference type="Proteomes" id="UP000199126">
    <property type="component" value="Unassembled WGS sequence"/>
</dbReference>
<protein>
    <recommendedName>
        <fullName evidence="8">Probable molybdenum cofactor guanylyltransferase</fullName>
        <shortName evidence="8">MoCo guanylyltransferase</shortName>
        <ecNumber evidence="8">2.7.7.77</ecNumber>
    </recommendedName>
    <alternativeName>
        <fullName evidence="8">GTP:molybdopterin guanylyltransferase</fullName>
    </alternativeName>
    <alternativeName>
        <fullName evidence="8">Mo-MPT guanylyltransferase</fullName>
    </alternativeName>
    <alternativeName>
        <fullName evidence="8">Molybdopterin guanylyltransferase</fullName>
    </alternativeName>
    <alternativeName>
        <fullName evidence="8">Molybdopterin-guanine dinucleotide synthase</fullName>
        <shortName evidence="8">MGD synthase</shortName>
    </alternativeName>
</protein>
<reference evidence="11" key="1">
    <citation type="submission" date="2016-10" db="EMBL/GenBank/DDBJ databases">
        <authorList>
            <person name="Varghese N."/>
            <person name="Submissions S."/>
        </authorList>
    </citation>
    <scope>NUCLEOTIDE SEQUENCE [LARGE SCALE GENOMIC DNA]</scope>
    <source>
        <strain evidence="11">CGMCC 1.10121</strain>
    </source>
</reference>
<evidence type="ECO:0000259" key="9">
    <source>
        <dbReference type="Pfam" id="PF12804"/>
    </source>
</evidence>
<dbReference type="OrthoDB" id="28434at2157"/>
<dbReference type="GO" id="GO:0046872">
    <property type="term" value="F:metal ion binding"/>
    <property type="evidence" value="ECO:0007669"/>
    <property type="project" value="UniProtKB-KW"/>
</dbReference>
<dbReference type="EMBL" id="FODV01000012">
    <property type="protein sequence ID" value="SEP05642.1"/>
    <property type="molecule type" value="Genomic_DNA"/>
</dbReference>
<comment type="similarity">
    <text evidence="8">Belongs to the MobA family.</text>
</comment>
<dbReference type="GO" id="GO:0005525">
    <property type="term" value="F:GTP binding"/>
    <property type="evidence" value="ECO:0007669"/>
    <property type="project" value="UniProtKB-UniRule"/>
</dbReference>
<evidence type="ECO:0000256" key="5">
    <source>
        <dbReference type="ARBA" id="ARBA00022842"/>
    </source>
</evidence>
<comment type="function">
    <text evidence="8">Transfers a GMP moiety from GTP to Mo-molybdopterin (Mo-MPT) cofactor (Moco or molybdenum cofactor) to form Mo-molybdopterin guanine dinucleotide (Mo-MGD) cofactor.</text>
</comment>
<feature type="domain" description="MobA-like NTP transferase" evidence="9">
    <location>
        <begin position="10"/>
        <end position="171"/>
    </location>
</feature>
<evidence type="ECO:0000256" key="1">
    <source>
        <dbReference type="ARBA" id="ARBA00022490"/>
    </source>
</evidence>
<dbReference type="GO" id="GO:0006777">
    <property type="term" value="P:Mo-molybdopterin cofactor biosynthetic process"/>
    <property type="evidence" value="ECO:0007669"/>
    <property type="project" value="UniProtKB-KW"/>
</dbReference>
<dbReference type="AlphaFoldDB" id="A0A1H8UR18"/>
<evidence type="ECO:0000313" key="10">
    <source>
        <dbReference type="EMBL" id="SEP05642.1"/>
    </source>
</evidence>
<feature type="binding site" evidence="8">
    <location>
        <begin position="13"/>
        <end position="15"/>
    </location>
    <ligand>
        <name>GTP</name>
        <dbReference type="ChEBI" id="CHEBI:37565"/>
    </ligand>
</feature>
<evidence type="ECO:0000256" key="3">
    <source>
        <dbReference type="ARBA" id="ARBA00022723"/>
    </source>
</evidence>
<keyword evidence="5 8" id="KW-0460">Magnesium</keyword>
<evidence type="ECO:0000256" key="8">
    <source>
        <dbReference type="HAMAP-Rule" id="MF_00316"/>
    </source>
</evidence>
<evidence type="ECO:0000313" key="11">
    <source>
        <dbReference type="Proteomes" id="UP000199126"/>
    </source>
</evidence>
<proteinExistence type="inferred from homology"/>
<keyword evidence="6 8" id="KW-0342">GTP-binding</keyword>
<dbReference type="SUPFAM" id="SSF53448">
    <property type="entry name" value="Nucleotide-diphospho-sugar transferases"/>
    <property type="match status" value="1"/>
</dbReference>
<keyword evidence="2 8" id="KW-0808">Transferase</keyword>
<evidence type="ECO:0000256" key="7">
    <source>
        <dbReference type="ARBA" id="ARBA00023150"/>
    </source>
</evidence>
<evidence type="ECO:0000256" key="4">
    <source>
        <dbReference type="ARBA" id="ARBA00022741"/>
    </source>
</evidence>
<keyword evidence="11" id="KW-1185">Reference proteome</keyword>
<comment type="catalytic activity">
    <reaction evidence="8">
        <text>Mo-molybdopterin + GTP + H(+) = Mo-molybdopterin guanine dinucleotide + diphosphate</text>
        <dbReference type="Rhea" id="RHEA:34243"/>
        <dbReference type="ChEBI" id="CHEBI:15378"/>
        <dbReference type="ChEBI" id="CHEBI:33019"/>
        <dbReference type="ChEBI" id="CHEBI:37565"/>
        <dbReference type="ChEBI" id="CHEBI:71302"/>
        <dbReference type="ChEBI" id="CHEBI:71310"/>
        <dbReference type="EC" id="2.7.7.77"/>
    </reaction>
</comment>
<organism evidence="10 11">
    <name type="scientific">Halogranum amylolyticum</name>
    <dbReference type="NCBI Taxonomy" id="660520"/>
    <lineage>
        <taxon>Archaea</taxon>
        <taxon>Methanobacteriati</taxon>
        <taxon>Methanobacteriota</taxon>
        <taxon>Stenosarchaea group</taxon>
        <taxon>Halobacteria</taxon>
        <taxon>Halobacteriales</taxon>
        <taxon>Haloferacaceae</taxon>
    </lineage>
</organism>